<sequence>MGTPLQIHTAQKMYTAVLLKGSSHLQKNYLKQQKKATLTSLLPPVRGTTVPAALLVCVYSGSTASAAANQSPQRYRPKLLASRRPGCL</sequence>
<evidence type="ECO:0000313" key="3">
    <source>
        <dbReference type="Proteomes" id="UP000770717"/>
    </source>
</evidence>
<keyword evidence="3" id="KW-1185">Reference proteome</keyword>
<protein>
    <submittedName>
        <fullName evidence="2">Uncharacterized protein</fullName>
    </submittedName>
</protein>
<feature type="region of interest" description="Disordered" evidence="1">
    <location>
        <begin position="65"/>
        <end position="88"/>
    </location>
</feature>
<evidence type="ECO:0000256" key="1">
    <source>
        <dbReference type="SAM" id="MobiDB-lite"/>
    </source>
</evidence>
<organism evidence="2 3">
    <name type="scientific">Eleutherodactylus coqui</name>
    <name type="common">Puerto Rican coqui</name>
    <dbReference type="NCBI Taxonomy" id="57060"/>
    <lineage>
        <taxon>Eukaryota</taxon>
        <taxon>Metazoa</taxon>
        <taxon>Chordata</taxon>
        <taxon>Craniata</taxon>
        <taxon>Vertebrata</taxon>
        <taxon>Euteleostomi</taxon>
        <taxon>Amphibia</taxon>
        <taxon>Batrachia</taxon>
        <taxon>Anura</taxon>
        <taxon>Neobatrachia</taxon>
        <taxon>Hyloidea</taxon>
        <taxon>Eleutherodactylidae</taxon>
        <taxon>Eleutherodactylinae</taxon>
        <taxon>Eleutherodactylus</taxon>
        <taxon>Eleutherodactylus</taxon>
    </lineage>
</organism>
<gene>
    <name evidence="2" type="ORF">GDO78_011679</name>
</gene>
<reference evidence="2" key="1">
    <citation type="thesis" date="2020" institute="ProQuest LLC" country="789 East Eisenhower Parkway, Ann Arbor, MI, USA">
        <title>Comparative Genomics and Chromosome Evolution.</title>
        <authorList>
            <person name="Mudd A.B."/>
        </authorList>
    </citation>
    <scope>NUCLEOTIDE SEQUENCE</scope>
    <source>
        <strain evidence="2">HN-11 Male</strain>
        <tissue evidence="2">Kidney and liver</tissue>
    </source>
</reference>
<dbReference type="Proteomes" id="UP000770717">
    <property type="component" value="Unassembled WGS sequence"/>
</dbReference>
<accession>A0A8J6K4S1</accession>
<comment type="caution">
    <text evidence="2">The sequence shown here is derived from an EMBL/GenBank/DDBJ whole genome shotgun (WGS) entry which is preliminary data.</text>
</comment>
<name>A0A8J6K4S1_ELECQ</name>
<proteinExistence type="predicted"/>
<evidence type="ECO:0000313" key="2">
    <source>
        <dbReference type="EMBL" id="KAG9479767.1"/>
    </source>
</evidence>
<dbReference type="EMBL" id="WNTK01000007">
    <property type="protein sequence ID" value="KAG9479767.1"/>
    <property type="molecule type" value="Genomic_DNA"/>
</dbReference>
<dbReference type="AlphaFoldDB" id="A0A8J6K4S1"/>